<accession>A0A930UDU6</accession>
<dbReference type="GO" id="GO:0003677">
    <property type="term" value="F:DNA binding"/>
    <property type="evidence" value="ECO:0007669"/>
    <property type="project" value="InterPro"/>
</dbReference>
<keyword evidence="2" id="KW-1185">Reference proteome</keyword>
<dbReference type="SUPFAM" id="SSF47413">
    <property type="entry name" value="lambda repressor-like DNA-binding domains"/>
    <property type="match status" value="1"/>
</dbReference>
<gene>
    <name evidence="1" type="ORF">ISN26_06650</name>
</gene>
<feature type="non-terminal residue" evidence="1">
    <location>
        <position position="108"/>
    </location>
</feature>
<dbReference type="InterPro" id="IPR010982">
    <property type="entry name" value="Lambda_DNA-bd_dom_sf"/>
</dbReference>
<evidence type="ECO:0000313" key="2">
    <source>
        <dbReference type="Proteomes" id="UP000604381"/>
    </source>
</evidence>
<dbReference type="EMBL" id="JADHEI010000050">
    <property type="protein sequence ID" value="MBF2735733.1"/>
    <property type="molecule type" value="Genomic_DNA"/>
</dbReference>
<evidence type="ECO:0000313" key="1">
    <source>
        <dbReference type="EMBL" id="MBF2735733.1"/>
    </source>
</evidence>
<organism evidence="1 2">
    <name type="scientific">Candidatus Amphirhobacter heronislandensis</name>
    <dbReference type="NCBI Taxonomy" id="1732024"/>
    <lineage>
        <taxon>Bacteria</taxon>
        <taxon>Pseudomonadati</taxon>
        <taxon>Pseudomonadota</taxon>
        <taxon>Gammaproteobacteria</taxon>
        <taxon>Candidatus Tethybacterales</taxon>
        <taxon>Candidatus Tethybacteraceae</taxon>
        <taxon>Candidatus Amphirhobacter</taxon>
    </lineage>
</organism>
<name>A0A930UDU6_9GAMM</name>
<dbReference type="Proteomes" id="UP000604381">
    <property type="component" value="Unassembled WGS sequence"/>
</dbReference>
<dbReference type="AlphaFoldDB" id="A0A930UDU6"/>
<evidence type="ECO:0008006" key="3">
    <source>
        <dbReference type="Google" id="ProtNLM"/>
    </source>
</evidence>
<reference evidence="1" key="1">
    <citation type="submission" date="2020-10" db="EMBL/GenBank/DDBJ databases">
        <title>An improved Amphimedon queenslandica hologenome assembly reveals how three proteobacterial symbionts can extend the metabolic phenotypic of their marine sponge host.</title>
        <authorList>
            <person name="Degnan B."/>
            <person name="Degnan S."/>
            <person name="Xiang X."/>
        </authorList>
    </citation>
    <scope>NUCLEOTIDE SEQUENCE</scope>
    <source>
        <strain evidence="1">AqS2</strain>
    </source>
</reference>
<comment type="caution">
    <text evidence="1">The sequence shown here is derived from an EMBL/GenBank/DDBJ whole genome shotgun (WGS) entry which is preliminary data.</text>
</comment>
<protein>
    <recommendedName>
        <fullName evidence="3">HTH cro/C1-type domain-containing protein</fullName>
    </recommendedName>
</protein>
<sequence>MKGLRINPERLQWCLRHYCLTLKKLAKRAGLKSADLRRASEGEQGLNMLEIRRIAKSLELDTSFLMQEKGVSRDELRTPQFRAAGGQPPRTTEMMLLLRRVENHREYF</sequence>
<dbReference type="Gene3D" id="1.10.260.40">
    <property type="entry name" value="lambda repressor-like DNA-binding domains"/>
    <property type="match status" value="1"/>
</dbReference>
<proteinExistence type="predicted"/>